<dbReference type="EMBL" id="LSYV01000778">
    <property type="protein sequence ID" value="KXZ41111.1"/>
    <property type="molecule type" value="Genomic_DNA"/>
</dbReference>
<name>A0A150FU19_GONPE</name>
<gene>
    <name evidence="1" type="ORF">GPECTOR_782g962</name>
</gene>
<dbReference type="STRING" id="33097.A0A150FU19"/>
<protein>
    <submittedName>
        <fullName evidence="1">Uncharacterized protein</fullName>
    </submittedName>
</protein>
<proteinExistence type="predicted"/>
<accession>A0A150FU19</accession>
<evidence type="ECO:0000313" key="2">
    <source>
        <dbReference type="Proteomes" id="UP000075714"/>
    </source>
</evidence>
<dbReference type="Proteomes" id="UP000075714">
    <property type="component" value="Unassembled WGS sequence"/>
</dbReference>
<dbReference type="OrthoDB" id="547103at2759"/>
<reference evidence="2" key="1">
    <citation type="journal article" date="2016" name="Nat. Commun.">
        <title>The Gonium pectorale genome demonstrates co-option of cell cycle regulation during the evolution of multicellularity.</title>
        <authorList>
            <person name="Hanschen E.R."/>
            <person name="Marriage T.N."/>
            <person name="Ferris P.J."/>
            <person name="Hamaji T."/>
            <person name="Toyoda A."/>
            <person name="Fujiyama A."/>
            <person name="Neme R."/>
            <person name="Noguchi H."/>
            <person name="Minakuchi Y."/>
            <person name="Suzuki M."/>
            <person name="Kawai-Toyooka H."/>
            <person name="Smith D.R."/>
            <person name="Sparks H."/>
            <person name="Anderson J."/>
            <person name="Bakaric R."/>
            <person name="Luria V."/>
            <person name="Karger A."/>
            <person name="Kirschner M.W."/>
            <person name="Durand P.M."/>
            <person name="Michod R.E."/>
            <person name="Nozaki H."/>
            <person name="Olson B.J."/>
        </authorList>
    </citation>
    <scope>NUCLEOTIDE SEQUENCE [LARGE SCALE GENOMIC DNA]</scope>
    <source>
        <strain evidence="2">NIES-2863</strain>
    </source>
</reference>
<dbReference type="AlphaFoldDB" id="A0A150FU19"/>
<comment type="caution">
    <text evidence="1">The sequence shown here is derived from an EMBL/GenBank/DDBJ whole genome shotgun (WGS) entry which is preliminary data.</text>
</comment>
<keyword evidence="2" id="KW-1185">Reference proteome</keyword>
<organism evidence="1 2">
    <name type="scientific">Gonium pectorale</name>
    <name type="common">Green alga</name>
    <dbReference type="NCBI Taxonomy" id="33097"/>
    <lineage>
        <taxon>Eukaryota</taxon>
        <taxon>Viridiplantae</taxon>
        <taxon>Chlorophyta</taxon>
        <taxon>core chlorophytes</taxon>
        <taxon>Chlorophyceae</taxon>
        <taxon>CS clade</taxon>
        <taxon>Chlamydomonadales</taxon>
        <taxon>Volvocaceae</taxon>
        <taxon>Gonium</taxon>
    </lineage>
</organism>
<evidence type="ECO:0000313" key="1">
    <source>
        <dbReference type="EMBL" id="KXZ41111.1"/>
    </source>
</evidence>
<sequence length="429" mass="40634">MQAPLSLGRMAMASVAAIAALVAVIAAVVAAIPRNISIRAADAGNPLALCRASGQADTLEALAACMARFVVPEGAIPTDQWHDPALGYVPSPQQARDLQSVSRGMAGAADAAGCAAVPLPDSLKAVALFSRLPAHARSVLLSTKHRAATAAASACLPGGGYPASDPSHNAGDAFNQLAFGLLSREEEELGGCCGGLGGGGAAGGSTATGGASGAGGRGGEGFGADGGGGGGGCGGGTGGRAVFLQLHGKADASCPNSTVFASGGLGRGATAFYGRNDTAVARLAASLAAAAAAEAEAAGVTGGGAAASGSILVGSAMVVGGVGGGAGFGALGNVGLGGVGGGWAIRLPPEDPGCVLAATRNVFGRVVNGVATDEACDRGAEEGGGGAGPGGAAGACFGAFAHAEQAARARDPASWGVWEAALAAALREE</sequence>